<evidence type="ECO:0000313" key="2">
    <source>
        <dbReference type="EMBL" id="BAT76258.1"/>
    </source>
</evidence>
<dbReference type="InterPro" id="IPR013761">
    <property type="entry name" value="SAM/pointed_sf"/>
</dbReference>
<dbReference type="EMBL" id="AP015034">
    <property type="protein sequence ID" value="BAT76258.1"/>
    <property type="molecule type" value="Genomic_DNA"/>
</dbReference>
<evidence type="ECO:0000313" key="3">
    <source>
        <dbReference type="Proteomes" id="UP000291084"/>
    </source>
</evidence>
<organism evidence="2 3">
    <name type="scientific">Vigna angularis var. angularis</name>
    <dbReference type="NCBI Taxonomy" id="157739"/>
    <lineage>
        <taxon>Eukaryota</taxon>
        <taxon>Viridiplantae</taxon>
        <taxon>Streptophyta</taxon>
        <taxon>Embryophyta</taxon>
        <taxon>Tracheophyta</taxon>
        <taxon>Spermatophyta</taxon>
        <taxon>Magnoliopsida</taxon>
        <taxon>eudicotyledons</taxon>
        <taxon>Gunneridae</taxon>
        <taxon>Pentapetalae</taxon>
        <taxon>rosids</taxon>
        <taxon>fabids</taxon>
        <taxon>Fabales</taxon>
        <taxon>Fabaceae</taxon>
        <taxon>Papilionoideae</taxon>
        <taxon>50 kb inversion clade</taxon>
        <taxon>NPAAA clade</taxon>
        <taxon>indigoferoid/millettioid clade</taxon>
        <taxon>Phaseoleae</taxon>
        <taxon>Vigna</taxon>
    </lineage>
</organism>
<reference evidence="2 3" key="1">
    <citation type="journal article" date="2015" name="Sci. Rep.">
        <title>The power of single molecule real-time sequencing technology in the de novo assembly of a eukaryotic genome.</title>
        <authorList>
            <person name="Sakai H."/>
            <person name="Naito K."/>
            <person name="Ogiso-Tanaka E."/>
            <person name="Takahashi Y."/>
            <person name="Iseki K."/>
            <person name="Muto C."/>
            <person name="Satou K."/>
            <person name="Teruya K."/>
            <person name="Shiroma A."/>
            <person name="Shimoji M."/>
            <person name="Hirano T."/>
            <person name="Itoh T."/>
            <person name="Kaga A."/>
            <person name="Tomooka N."/>
        </authorList>
    </citation>
    <scope>NUCLEOTIDE SEQUENCE [LARGE SCALE GENOMIC DNA]</scope>
    <source>
        <strain evidence="3">cv. Shumari</strain>
    </source>
</reference>
<protein>
    <recommendedName>
        <fullName evidence="4">SAM domain-containing protein</fullName>
    </recommendedName>
</protein>
<dbReference type="CDD" id="cd09487">
    <property type="entry name" value="SAM_superfamily"/>
    <property type="match status" value="1"/>
</dbReference>
<dbReference type="Proteomes" id="UP000291084">
    <property type="component" value="Chromosome 1"/>
</dbReference>
<gene>
    <name evidence="2" type="primary">Vigan.01G423600</name>
    <name evidence="2" type="ORF">VIGAN_01423600</name>
</gene>
<dbReference type="PANTHER" id="PTHR33915">
    <property type="entry name" value="OSJNBA0033G05.11 PROTEIN"/>
    <property type="match status" value="1"/>
</dbReference>
<dbReference type="PANTHER" id="PTHR33915:SF3">
    <property type="entry name" value="STERILE ALPHA MOTIF (SAM) DOMAIN PROTEIN"/>
    <property type="match status" value="1"/>
</dbReference>
<accession>A0A0S3R6H4</accession>
<proteinExistence type="predicted"/>
<sequence>MPTSNLTISYPFATAPSPMEWFSWLSRTSLEPSLIYDYGLTFARNELQLEDACYFNHEFLQSMGISIAKHRLEILKLVKREGRGGGGRPKKLSGVIKKCLRKCMNKFVSRDDDDDDHVVKGVPSLMPVSMAPPEINWYEGKVRGSSVVRKQQEGSEEAKEEKALPVPPMYRSRTIALSGPLDGSRIMHDKMVHNRALKLSGPLDGRMHERMMMINSNRSPLIPRSLDARFVATAKSPRLSGPLDPRSMPAETKSPRPPRASDSTRPDIESPMSYSPYNKPKADFDYDDDHTLWPSLFQDLKPT</sequence>
<evidence type="ECO:0008006" key="4">
    <source>
        <dbReference type="Google" id="ProtNLM"/>
    </source>
</evidence>
<feature type="region of interest" description="Disordered" evidence="1">
    <location>
        <begin position="235"/>
        <end position="281"/>
    </location>
</feature>
<dbReference type="AlphaFoldDB" id="A0A0S3R6H4"/>
<keyword evidence="3" id="KW-1185">Reference proteome</keyword>
<name>A0A0S3R6H4_PHAAN</name>
<evidence type="ECO:0000256" key="1">
    <source>
        <dbReference type="SAM" id="MobiDB-lite"/>
    </source>
</evidence>
<dbReference type="SUPFAM" id="SSF47769">
    <property type="entry name" value="SAM/Pointed domain"/>
    <property type="match status" value="1"/>
</dbReference>
<dbReference type="OrthoDB" id="1887912at2759"/>
<dbReference type="Gene3D" id="1.10.150.50">
    <property type="entry name" value="Transcription Factor, Ets-1"/>
    <property type="match status" value="1"/>
</dbReference>